<evidence type="ECO:0000313" key="5">
    <source>
        <dbReference type="EMBL" id="TWU11816.1"/>
    </source>
</evidence>
<comment type="caution">
    <text evidence="5">The sequence shown here is derived from an EMBL/GenBank/DDBJ whole genome shotgun (WGS) entry which is preliminary data.</text>
</comment>
<dbReference type="InterPro" id="IPR050834">
    <property type="entry name" value="Glycosyltransf_2"/>
</dbReference>
<dbReference type="PANTHER" id="PTHR43685">
    <property type="entry name" value="GLYCOSYLTRANSFERASE"/>
    <property type="match status" value="1"/>
</dbReference>
<keyword evidence="2 5" id="KW-0328">Glycosyltransferase</keyword>
<evidence type="ECO:0000256" key="3">
    <source>
        <dbReference type="ARBA" id="ARBA00022679"/>
    </source>
</evidence>
<protein>
    <submittedName>
        <fullName evidence="5">Putative glycosyltransferase EpsE</fullName>
        <ecNumber evidence="5">2.4.-.-</ecNumber>
    </submittedName>
</protein>
<dbReference type="InterPro" id="IPR001173">
    <property type="entry name" value="Glyco_trans_2-like"/>
</dbReference>
<dbReference type="PANTHER" id="PTHR43685:SF5">
    <property type="entry name" value="GLYCOSYLTRANSFERASE EPSE-RELATED"/>
    <property type="match status" value="1"/>
</dbReference>
<gene>
    <name evidence="5" type="primary">epsE_2</name>
    <name evidence="5" type="ORF">CA54_06270</name>
</gene>
<name>A0A5C6BKD2_9PLAN</name>
<dbReference type="EC" id="2.4.-.-" evidence="5"/>
<comment type="similarity">
    <text evidence="1">Belongs to the glycosyltransferase 2 family.</text>
</comment>
<dbReference type="OrthoDB" id="9772170at2"/>
<evidence type="ECO:0000313" key="6">
    <source>
        <dbReference type="Proteomes" id="UP000320735"/>
    </source>
</evidence>
<dbReference type="GO" id="GO:0016757">
    <property type="term" value="F:glycosyltransferase activity"/>
    <property type="evidence" value="ECO:0007669"/>
    <property type="project" value="UniProtKB-KW"/>
</dbReference>
<dbReference type="InterPro" id="IPR029044">
    <property type="entry name" value="Nucleotide-diphossugar_trans"/>
</dbReference>
<dbReference type="Gene3D" id="3.90.550.10">
    <property type="entry name" value="Spore Coat Polysaccharide Biosynthesis Protein SpsA, Chain A"/>
    <property type="match status" value="1"/>
</dbReference>
<evidence type="ECO:0000256" key="2">
    <source>
        <dbReference type="ARBA" id="ARBA00022676"/>
    </source>
</evidence>
<proteinExistence type="inferred from homology"/>
<dbReference type="Proteomes" id="UP000320735">
    <property type="component" value="Unassembled WGS sequence"/>
</dbReference>
<dbReference type="RefSeq" id="WP_146369367.1">
    <property type="nucleotide sequence ID" value="NZ_SJPP01000001.1"/>
</dbReference>
<dbReference type="Pfam" id="PF00535">
    <property type="entry name" value="Glycos_transf_2"/>
    <property type="match status" value="1"/>
</dbReference>
<dbReference type="EMBL" id="SJPP01000001">
    <property type="protein sequence ID" value="TWU11816.1"/>
    <property type="molecule type" value="Genomic_DNA"/>
</dbReference>
<keyword evidence="6" id="KW-1185">Reference proteome</keyword>
<reference evidence="5 6" key="1">
    <citation type="submission" date="2019-02" db="EMBL/GenBank/DDBJ databases">
        <title>Deep-cultivation of Planctomycetes and their phenomic and genomic characterization uncovers novel biology.</title>
        <authorList>
            <person name="Wiegand S."/>
            <person name="Jogler M."/>
            <person name="Boedeker C."/>
            <person name="Pinto D."/>
            <person name="Vollmers J."/>
            <person name="Rivas-Marin E."/>
            <person name="Kohn T."/>
            <person name="Peeters S.H."/>
            <person name="Heuer A."/>
            <person name="Rast P."/>
            <person name="Oberbeckmann S."/>
            <person name="Bunk B."/>
            <person name="Jeske O."/>
            <person name="Meyerdierks A."/>
            <person name="Storesund J.E."/>
            <person name="Kallscheuer N."/>
            <person name="Luecker S."/>
            <person name="Lage O.M."/>
            <person name="Pohl T."/>
            <person name="Merkel B.J."/>
            <person name="Hornburger P."/>
            <person name="Mueller R.-W."/>
            <person name="Bruemmer F."/>
            <person name="Labrenz M."/>
            <person name="Spormann A.M."/>
            <person name="Op Den Camp H."/>
            <person name="Overmann J."/>
            <person name="Amann R."/>
            <person name="Jetten M.S.M."/>
            <person name="Mascher T."/>
            <person name="Medema M.H."/>
            <person name="Devos D.P."/>
            <person name="Kaster A.-K."/>
            <person name="Ovreas L."/>
            <person name="Rohde M."/>
            <person name="Galperin M.Y."/>
            <person name="Jogler C."/>
        </authorList>
    </citation>
    <scope>NUCLEOTIDE SEQUENCE [LARGE SCALE GENOMIC DNA]</scope>
    <source>
        <strain evidence="5 6">CA54</strain>
    </source>
</reference>
<evidence type="ECO:0000259" key="4">
    <source>
        <dbReference type="Pfam" id="PF00535"/>
    </source>
</evidence>
<feature type="domain" description="Glycosyltransferase 2-like" evidence="4">
    <location>
        <begin position="7"/>
        <end position="170"/>
    </location>
</feature>
<keyword evidence="3 5" id="KW-0808">Transferase</keyword>
<evidence type="ECO:0000256" key="1">
    <source>
        <dbReference type="ARBA" id="ARBA00006739"/>
    </source>
</evidence>
<accession>A0A5C6BKD2</accession>
<sequence length="301" mass="34229">MSAPEISVILPVYNAERYIAKAVESILAQTFGDFEFLIVDDGSTDGSLSILQSIADRDSRIVLRSRENKGYVVTLNEMLAEARGDFIARMDADDISQPERFEKQMRFLARHDDILAVGTAQLWIDPQDRPLRRFTPPLKHEDIDAAHLQKGEGMICHPSVLMRREAIEAVGEYDENLYGAEDLDLWLRLAEVGRLANMDEVLIQYRFHSQKVGWLQKDRQVRSAITAMQSGAERRGEQTPNCEKFSNANLPTVASQHLAWTWWALGDGNISTARRYAMLSILQRPFDLTAWRAFCCALRGR</sequence>
<dbReference type="SUPFAM" id="SSF53448">
    <property type="entry name" value="Nucleotide-diphospho-sugar transferases"/>
    <property type="match status" value="1"/>
</dbReference>
<dbReference type="AlphaFoldDB" id="A0A5C6BKD2"/>
<organism evidence="5 6">
    <name type="scientific">Symmachiella macrocystis</name>
    <dbReference type="NCBI Taxonomy" id="2527985"/>
    <lineage>
        <taxon>Bacteria</taxon>
        <taxon>Pseudomonadati</taxon>
        <taxon>Planctomycetota</taxon>
        <taxon>Planctomycetia</taxon>
        <taxon>Planctomycetales</taxon>
        <taxon>Planctomycetaceae</taxon>
        <taxon>Symmachiella</taxon>
    </lineage>
</organism>